<dbReference type="InterPro" id="IPR043129">
    <property type="entry name" value="ATPase_NBD"/>
</dbReference>
<reference evidence="8 9" key="1">
    <citation type="submission" date="2018-11" db="EMBL/GenBank/DDBJ databases">
        <title>Draft genome sequence of Ferruginibacter sp. BO-59.</title>
        <authorList>
            <person name="Im W.T."/>
        </authorList>
    </citation>
    <scope>NUCLEOTIDE SEQUENCE [LARGE SCALE GENOMIC DNA]</scope>
    <source>
        <strain evidence="8 9">BO-59</strain>
    </source>
</reference>
<keyword evidence="2 6" id="KW-0808">Transferase</keyword>
<name>A0A3M9N9M0_9BACT</name>
<dbReference type="GO" id="GO:0006085">
    <property type="term" value="P:acetyl-CoA biosynthetic process"/>
    <property type="evidence" value="ECO:0007669"/>
    <property type="project" value="UniProtKB-UniRule"/>
</dbReference>
<keyword evidence="6" id="KW-0963">Cytoplasm</keyword>
<dbReference type="Proteomes" id="UP000267223">
    <property type="component" value="Unassembled WGS sequence"/>
</dbReference>
<keyword evidence="9" id="KW-1185">Reference proteome</keyword>
<dbReference type="GO" id="GO:0000287">
    <property type="term" value="F:magnesium ion binding"/>
    <property type="evidence" value="ECO:0007669"/>
    <property type="project" value="UniProtKB-UniRule"/>
</dbReference>
<feature type="binding site" evidence="6">
    <location>
        <position position="385"/>
    </location>
    <ligand>
        <name>Mg(2+)</name>
        <dbReference type="ChEBI" id="CHEBI:18420"/>
    </ligand>
</feature>
<dbReference type="GO" id="GO:0006083">
    <property type="term" value="P:acetate metabolic process"/>
    <property type="evidence" value="ECO:0007669"/>
    <property type="project" value="TreeGrafter"/>
</dbReference>
<dbReference type="AlphaFoldDB" id="A0A3M9N9M0"/>
<comment type="pathway">
    <text evidence="6">Metabolic intermediate biosynthesis; acetyl-CoA biosynthesis; acetyl-CoA from acetate: step 1/2.</text>
</comment>
<evidence type="ECO:0000256" key="6">
    <source>
        <dbReference type="HAMAP-Rule" id="MF_00020"/>
    </source>
</evidence>
<dbReference type="CDD" id="cd24010">
    <property type="entry name" value="ASKHA_NBD_AcK_PK"/>
    <property type="match status" value="1"/>
</dbReference>
<evidence type="ECO:0000256" key="5">
    <source>
        <dbReference type="ARBA" id="ARBA00022840"/>
    </source>
</evidence>
<keyword evidence="5 6" id="KW-0067">ATP-binding</keyword>
<dbReference type="Pfam" id="PF00871">
    <property type="entry name" value="Acetate_kinase"/>
    <property type="match status" value="1"/>
</dbReference>
<evidence type="ECO:0000313" key="8">
    <source>
        <dbReference type="EMBL" id="RNI34027.1"/>
    </source>
</evidence>
<dbReference type="EC" id="2.7.2.1" evidence="6"/>
<evidence type="ECO:0000256" key="7">
    <source>
        <dbReference type="RuleBase" id="RU003835"/>
    </source>
</evidence>
<comment type="cofactor">
    <cofactor evidence="6">
        <name>Mg(2+)</name>
        <dbReference type="ChEBI" id="CHEBI:18420"/>
    </cofactor>
    <cofactor evidence="6">
        <name>Mn(2+)</name>
        <dbReference type="ChEBI" id="CHEBI:29035"/>
    </cofactor>
    <text evidence="6">Mg(2+). Can also accept Mn(2+).</text>
</comment>
<evidence type="ECO:0000256" key="1">
    <source>
        <dbReference type="ARBA" id="ARBA00008748"/>
    </source>
</evidence>
<dbReference type="GO" id="GO:0005524">
    <property type="term" value="F:ATP binding"/>
    <property type="evidence" value="ECO:0007669"/>
    <property type="project" value="UniProtKB-KW"/>
</dbReference>
<dbReference type="GO" id="GO:0008776">
    <property type="term" value="F:acetate kinase activity"/>
    <property type="evidence" value="ECO:0007669"/>
    <property type="project" value="UniProtKB-UniRule"/>
</dbReference>
<comment type="similarity">
    <text evidence="1 6 7">Belongs to the acetokinase family.</text>
</comment>
<keyword evidence="3 6" id="KW-0547">Nucleotide-binding</keyword>
<dbReference type="OrthoDB" id="9802453at2"/>
<evidence type="ECO:0000256" key="2">
    <source>
        <dbReference type="ARBA" id="ARBA00022679"/>
    </source>
</evidence>
<dbReference type="PANTHER" id="PTHR21060">
    <property type="entry name" value="ACETATE KINASE"/>
    <property type="match status" value="1"/>
</dbReference>
<dbReference type="Gene3D" id="3.30.420.40">
    <property type="match status" value="2"/>
</dbReference>
<sequence>MNIFVINSGSSSIKYQLIEMPSEKVVCSGIVERIGKEGAAITHKVFRGEKEKDKKLVMQISDHEEGLKEVVDLLTDDQIGVIKDPSEINVVGHRVVHGGESFAATTFITNEVKEEIKKLFPLASLHNPPNYLGIEVAEKLFPTAAQIAVFDTAFHQTLPPEAYRYAIPSKFYKEDRIRVYGFHGTSHKYVSEKAIEYLQKENSKIITIHLGNGCSMTAVKDGKSVDTSMGFGPMNGLIMGTRAGDIDQSVIFYLVNQLGYEAEDVKNMLNYNSGMIGLTGMNDMRDIIAKIESSDKEAILAYNMYAYRIRKYIGAYTAVLNGLDAIVYTGGVGENDSRMRELSASDLEYLGIHLDPYKNNLRSKAIREINTERSPVKILVIPTNEELEIASQCFSLMEKGKS</sequence>
<keyword evidence="6" id="KW-0460">Magnesium</keyword>
<comment type="subcellular location">
    <subcellularLocation>
        <location evidence="6">Cytoplasm</location>
    </subcellularLocation>
</comment>
<gene>
    <name evidence="6" type="primary">ackA</name>
    <name evidence="8" type="ORF">EFY79_17095</name>
</gene>
<dbReference type="InterPro" id="IPR004372">
    <property type="entry name" value="Ac/propionate_kinase"/>
</dbReference>
<accession>A0A3M9N9M0</accession>
<feature type="binding site" evidence="6">
    <location>
        <begin position="331"/>
        <end position="335"/>
    </location>
    <ligand>
        <name>ATP</name>
        <dbReference type="ChEBI" id="CHEBI:30616"/>
    </ligand>
</feature>
<feature type="binding site" evidence="6">
    <location>
        <position position="14"/>
    </location>
    <ligand>
        <name>ATP</name>
        <dbReference type="ChEBI" id="CHEBI:30616"/>
    </ligand>
</feature>
<feature type="binding site" evidence="6">
    <location>
        <position position="7"/>
    </location>
    <ligand>
        <name>Mg(2+)</name>
        <dbReference type="ChEBI" id="CHEBI:18420"/>
    </ligand>
</feature>
<dbReference type="SUPFAM" id="SSF53067">
    <property type="entry name" value="Actin-like ATPase domain"/>
    <property type="match status" value="2"/>
</dbReference>
<feature type="site" description="Transition state stabilizer" evidence="6">
    <location>
        <position position="183"/>
    </location>
</feature>
<proteinExistence type="inferred from homology"/>
<dbReference type="HAMAP" id="MF_00020">
    <property type="entry name" value="Acetate_kinase"/>
    <property type="match status" value="1"/>
</dbReference>
<feature type="active site" description="Proton donor/acceptor" evidence="6">
    <location>
        <position position="151"/>
    </location>
</feature>
<dbReference type="GO" id="GO:0005737">
    <property type="term" value="C:cytoplasm"/>
    <property type="evidence" value="ECO:0007669"/>
    <property type="project" value="UniProtKB-SubCell"/>
</dbReference>
<evidence type="ECO:0000256" key="4">
    <source>
        <dbReference type="ARBA" id="ARBA00022777"/>
    </source>
</evidence>
<dbReference type="PRINTS" id="PR00471">
    <property type="entry name" value="ACETATEKNASE"/>
</dbReference>
<dbReference type="NCBIfam" id="TIGR00016">
    <property type="entry name" value="ackA"/>
    <property type="match status" value="1"/>
</dbReference>
<evidence type="ECO:0000256" key="3">
    <source>
        <dbReference type="ARBA" id="ARBA00022741"/>
    </source>
</evidence>
<feature type="binding site" evidence="6">
    <location>
        <begin position="283"/>
        <end position="285"/>
    </location>
    <ligand>
        <name>ATP</name>
        <dbReference type="ChEBI" id="CHEBI:30616"/>
    </ligand>
</feature>
<dbReference type="EMBL" id="RJJR01000015">
    <property type="protein sequence ID" value="RNI34027.1"/>
    <property type="molecule type" value="Genomic_DNA"/>
</dbReference>
<keyword evidence="6" id="KW-0479">Metal-binding</keyword>
<feature type="site" description="Transition state stabilizer" evidence="6">
    <location>
        <position position="242"/>
    </location>
</feature>
<protein>
    <recommendedName>
        <fullName evidence="6">Acetate kinase</fullName>
        <ecNumber evidence="6">2.7.2.1</ecNumber>
    </recommendedName>
    <alternativeName>
        <fullName evidence="6">Acetokinase</fullName>
    </alternativeName>
</protein>
<evidence type="ECO:0000313" key="9">
    <source>
        <dbReference type="Proteomes" id="UP000267223"/>
    </source>
</evidence>
<comment type="subunit">
    <text evidence="6">Homodimer.</text>
</comment>
<organism evidence="8 9">
    <name type="scientific">Hanamia caeni</name>
    <dbReference type="NCBI Taxonomy" id="2294116"/>
    <lineage>
        <taxon>Bacteria</taxon>
        <taxon>Pseudomonadati</taxon>
        <taxon>Bacteroidota</taxon>
        <taxon>Chitinophagia</taxon>
        <taxon>Chitinophagales</taxon>
        <taxon>Chitinophagaceae</taxon>
        <taxon>Hanamia</taxon>
    </lineage>
</organism>
<dbReference type="PIRSF" id="PIRSF000722">
    <property type="entry name" value="Acetate_prop_kin"/>
    <property type="match status" value="1"/>
</dbReference>
<comment type="catalytic activity">
    <reaction evidence="6">
        <text>acetate + ATP = acetyl phosphate + ADP</text>
        <dbReference type="Rhea" id="RHEA:11352"/>
        <dbReference type="ChEBI" id="CHEBI:22191"/>
        <dbReference type="ChEBI" id="CHEBI:30089"/>
        <dbReference type="ChEBI" id="CHEBI:30616"/>
        <dbReference type="ChEBI" id="CHEBI:456216"/>
        <dbReference type="EC" id="2.7.2.1"/>
    </reaction>
</comment>
<feature type="binding site" evidence="6">
    <location>
        <position position="94"/>
    </location>
    <ligand>
        <name>substrate</name>
    </ligand>
</feature>
<dbReference type="PANTHER" id="PTHR21060:SF15">
    <property type="entry name" value="ACETATE KINASE-RELATED"/>
    <property type="match status" value="1"/>
</dbReference>
<dbReference type="InterPro" id="IPR000890">
    <property type="entry name" value="Aliphatic_acid_kin_short-chain"/>
</dbReference>
<dbReference type="PROSITE" id="PS01076">
    <property type="entry name" value="ACETATE_KINASE_2"/>
    <property type="match status" value="1"/>
</dbReference>
<dbReference type="UniPathway" id="UPA00340">
    <property type="reaction ID" value="UER00458"/>
</dbReference>
<dbReference type="RefSeq" id="WP_123121967.1">
    <property type="nucleotide sequence ID" value="NZ_RJJR01000015.1"/>
</dbReference>
<comment type="caution">
    <text evidence="8">The sequence shown here is derived from an EMBL/GenBank/DDBJ whole genome shotgun (WGS) entry which is preliminary data.</text>
</comment>
<keyword evidence="4 6" id="KW-0418">Kinase</keyword>
<dbReference type="InterPro" id="IPR023865">
    <property type="entry name" value="Aliphatic_acid_kinase_CS"/>
</dbReference>
<feature type="binding site" evidence="6">
    <location>
        <begin position="209"/>
        <end position="213"/>
    </location>
    <ligand>
        <name>ATP</name>
        <dbReference type="ChEBI" id="CHEBI:30616"/>
    </ligand>
</feature>
<comment type="function">
    <text evidence="6">Catalyzes the formation of acetyl phosphate from acetate and ATP. Can also catalyze the reverse reaction.</text>
</comment>